<organism evidence="8 9">
    <name type="scientific">Candidatus Kaiserbacteria bacterium CG10_big_fil_rev_8_21_14_0_10_45_20</name>
    <dbReference type="NCBI Taxonomy" id="1974607"/>
    <lineage>
        <taxon>Bacteria</taxon>
        <taxon>Candidatus Kaiseribacteriota</taxon>
    </lineage>
</organism>
<dbReference type="CDD" id="cd06089">
    <property type="entry name" value="KOW_RPL26"/>
    <property type="match status" value="1"/>
</dbReference>
<dbReference type="Pfam" id="PF00467">
    <property type="entry name" value="KOW"/>
    <property type="match status" value="1"/>
</dbReference>
<dbReference type="GO" id="GO:0006412">
    <property type="term" value="P:translation"/>
    <property type="evidence" value="ECO:0007669"/>
    <property type="project" value="UniProtKB-UniRule"/>
</dbReference>
<accession>A0A2H0UFI7</accession>
<dbReference type="Proteomes" id="UP000229315">
    <property type="component" value="Unassembled WGS sequence"/>
</dbReference>
<comment type="function">
    <text evidence="5">One of the proteins that surrounds the polypeptide exit tunnel on the outside of the subunit.</text>
</comment>
<dbReference type="InterPro" id="IPR057264">
    <property type="entry name" value="Ribosomal_uL24_C"/>
</dbReference>
<keyword evidence="2 5" id="KW-0689">Ribosomal protein</keyword>
<feature type="domain" description="KOW" evidence="7">
    <location>
        <begin position="2"/>
        <end position="29"/>
    </location>
</feature>
<keyword evidence="5" id="KW-0699">rRNA-binding</keyword>
<dbReference type="GO" id="GO:1990904">
    <property type="term" value="C:ribonucleoprotein complex"/>
    <property type="evidence" value="ECO:0007669"/>
    <property type="project" value="UniProtKB-KW"/>
</dbReference>
<evidence type="ECO:0000256" key="4">
    <source>
        <dbReference type="ARBA" id="ARBA00035206"/>
    </source>
</evidence>
<evidence type="ECO:0000313" key="9">
    <source>
        <dbReference type="Proteomes" id="UP000229315"/>
    </source>
</evidence>
<evidence type="ECO:0000259" key="7">
    <source>
        <dbReference type="SMART" id="SM00739"/>
    </source>
</evidence>
<dbReference type="AlphaFoldDB" id="A0A2H0UFI7"/>
<dbReference type="InterPro" id="IPR003256">
    <property type="entry name" value="Ribosomal_uL24"/>
</dbReference>
<dbReference type="Pfam" id="PF17136">
    <property type="entry name" value="ribosomal_L24"/>
    <property type="match status" value="1"/>
</dbReference>
<evidence type="ECO:0000256" key="5">
    <source>
        <dbReference type="HAMAP-Rule" id="MF_01326"/>
    </source>
</evidence>
<dbReference type="PANTHER" id="PTHR12903">
    <property type="entry name" value="MITOCHONDRIAL RIBOSOMAL PROTEIN L24"/>
    <property type="match status" value="1"/>
</dbReference>
<dbReference type="InterPro" id="IPR005825">
    <property type="entry name" value="Ribosomal_uL24_CS"/>
</dbReference>
<dbReference type="SMART" id="SM00739">
    <property type="entry name" value="KOW"/>
    <property type="match status" value="1"/>
</dbReference>
<dbReference type="InterPro" id="IPR041988">
    <property type="entry name" value="Ribosomal_uL24_KOW"/>
</dbReference>
<sequence>MKIKKGDKVVVISGKDKGKAGVVSRALPLDQKVIVGGVNVRKKHKKPQRGVKGTIISIEMPIAVSNVMLVDPKSGKRTRVGIVRKDGVRTRVTKKGNQEI</sequence>
<evidence type="ECO:0000256" key="2">
    <source>
        <dbReference type="ARBA" id="ARBA00022980"/>
    </source>
</evidence>
<evidence type="ECO:0000256" key="1">
    <source>
        <dbReference type="ARBA" id="ARBA00010618"/>
    </source>
</evidence>
<gene>
    <name evidence="5 8" type="primary">rplX</name>
    <name evidence="8" type="ORF">COU15_02045</name>
</gene>
<dbReference type="PROSITE" id="PS01108">
    <property type="entry name" value="RIBOSOMAL_L24"/>
    <property type="match status" value="1"/>
</dbReference>
<proteinExistence type="inferred from homology"/>
<evidence type="ECO:0000256" key="3">
    <source>
        <dbReference type="ARBA" id="ARBA00023274"/>
    </source>
</evidence>
<evidence type="ECO:0000313" key="8">
    <source>
        <dbReference type="EMBL" id="PIR85169.1"/>
    </source>
</evidence>
<dbReference type="SUPFAM" id="SSF50104">
    <property type="entry name" value="Translation proteins SH3-like domain"/>
    <property type="match status" value="1"/>
</dbReference>
<protein>
    <recommendedName>
        <fullName evidence="4 5">Large ribosomal subunit protein uL24</fullName>
    </recommendedName>
</protein>
<dbReference type="GO" id="GO:0005840">
    <property type="term" value="C:ribosome"/>
    <property type="evidence" value="ECO:0007669"/>
    <property type="project" value="UniProtKB-KW"/>
</dbReference>
<comment type="caution">
    <text evidence="8">The sequence shown here is derived from an EMBL/GenBank/DDBJ whole genome shotgun (WGS) entry which is preliminary data.</text>
</comment>
<keyword evidence="3 5" id="KW-0687">Ribonucleoprotein</keyword>
<evidence type="ECO:0000256" key="6">
    <source>
        <dbReference type="RuleBase" id="RU003477"/>
    </source>
</evidence>
<dbReference type="InterPro" id="IPR005824">
    <property type="entry name" value="KOW"/>
</dbReference>
<comment type="similarity">
    <text evidence="1 5 6">Belongs to the universal ribosomal protein uL24 family.</text>
</comment>
<dbReference type="InterPro" id="IPR008991">
    <property type="entry name" value="Translation_prot_SH3-like_sf"/>
</dbReference>
<dbReference type="HAMAP" id="MF_01326_B">
    <property type="entry name" value="Ribosomal_uL24_B"/>
    <property type="match status" value="1"/>
</dbReference>
<comment type="function">
    <text evidence="5">One of two assembly initiator proteins, it binds directly to the 5'-end of the 23S rRNA, where it nucleates assembly of the 50S subunit.</text>
</comment>
<dbReference type="EMBL" id="PFBH01000014">
    <property type="protein sequence ID" value="PIR85169.1"/>
    <property type="molecule type" value="Genomic_DNA"/>
</dbReference>
<reference evidence="9" key="1">
    <citation type="submission" date="2017-09" db="EMBL/GenBank/DDBJ databases">
        <title>Depth-based differentiation of microbial function through sediment-hosted aquifers and enrichment of novel symbionts in the deep terrestrial subsurface.</title>
        <authorList>
            <person name="Probst A.J."/>
            <person name="Ladd B."/>
            <person name="Jarett J.K."/>
            <person name="Geller-Mcgrath D.E."/>
            <person name="Sieber C.M.K."/>
            <person name="Emerson J.B."/>
            <person name="Anantharaman K."/>
            <person name="Thomas B.C."/>
            <person name="Malmstrom R."/>
            <person name="Stieglmeier M."/>
            <person name="Klingl A."/>
            <person name="Woyke T."/>
            <person name="Ryan C.M."/>
            <person name="Banfield J.F."/>
        </authorList>
    </citation>
    <scope>NUCLEOTIDE SEQUENCE [LARGE SCALE GENOMIC DNA]</scope>
</reference>
<dbReference type="GO" id="GO:0019843">
    <property type="term" value="F:rRNA binding"/>
    <property type="evidence" value="ECO:0007669"/>
    <property type="project" value="UniProtKB-UniRule"/>
</dbReference>
<dbReference type="InterPro" id="IPR014722">
    <property type="entry name" value="Rib_uL2_dom2"/>
</dbReference>
<name>A0A2H0UFI7_9BACT</name>
<comment type="subunit">
    <text evidence="5">Part of the 50S ribosomal subunit.</text>
</comment>
<dbReference type="GO" id="GO:0003735">
    <property type="term" value="F:structural constituent of ribosome"/>
    <property type="evidence" value="ECO:0007669"/>
    <property type="project" value="InterPro"/>
</dbReference>
<keyword evidence="5" id="KW-0694">RNA-binding</keyword>
<dbReference type="Gene3D" id="2.30.30.30">
    <property type="match status" value="1"/>
</dbReference>
<dbReference type="NCBIfam" id="TIGR01079">
    <property type="entry name" value="rplX_bact"/>
    <property type="match status" value="1"/>
</dbReference>